<evidence type="ECO:0000313" key="11">
    <source>
        <dbReference type="EMBL" id="RCW36707.1"/>
    </source>
</evidence>
<dbReference type="Pfam" id="PF00258">
    <property type="entry name" value="Flavodoxin_1"/>
    <property type="match status" value="1"/>
</dbReference>
<dbReference type="GO" id="GO:0005829">
    <property type="term" value="C:cytosol"/>
    <property type="evidence" value="ECO:0007669"/>
    <property type="project" value="TreeGrafter"/>
</dbReference>
<dbReference type="Pfam" id="PF00175">
    <property type="entry name" value="NAD_binding_1"/>
    <property type="match status" value="1"/>
</dbReference>
<evidence type="ECO:0000256" key="7">
    <source>
        <dbReference type="ARBA" id="ARBA00023002"/>
    </source>
</evidence>
<dbReference type="AlphaFoldDB" id="A0A2T0XDK4"/>
<dbReference type="Gene3D" id="2.40.30.10">
    <property type="entry name" value="Translation factors"/>
    <property type="match status" value="1"/>
</dbReference>
<dbReference type="InterPro" id="IPR039261">
    <property type="entry name" value="FNR_nucleotide-bd"/>
</dbReference>
<protein>
    <submittedName>
        <fullName evidence="11">Sulfite reductase (NADPH) flavoprotein alpha-component</fullName>
    </submittedName>
</protein>
<dbReference type="InterPro" id="IPR023173">
    <property type="entry name" value="NADPH_Cyt_P450_Rdtase_alpha"/>
</dbReference>
<name>A0A2T0XDK4_9BACT</name>
<dbReference type="InterPro" id="IPR001709">
    <property type="entry name" value="Flavoprot_Pyr_Nucl_cyt_Rdtase"/>
</dbReference>
<keyword evidence="8" id="KW-0028">Amino-acid biosynthesis</keyword>
<comment type="cofactor">
    <cofactor evidence="1">
        <name>FMN</name>
        <dbReference type="ChEBI" id="CHEBI:58210"/>
    </cofactor>
</comment>
<reference evidence="11 12" key="1">
    <citation type="submission" date="2018-07" db="EMBL/GenBank/DDBJ databases">
        <title>Freshwater and sediment microbial communities from various areas in North America, analyzing microbe dynamics in response to fracking.</title>
        <authorList>
            <person name="Lamendella R."/>
        </authorList>
    </citation>
    <scope>NUCLEOTIDE SEQUENCE [LARGE SCALE GENOMIC DNA]</scope>
    <source>
        <strain evidence="11 12">160A</strain>
    </source>
</reference>
<evidence type="ECO:0000259" key="10">
    <source>
        <dbReference type="PROSITE" id="PS51384"/>
    </source>
</evidence>
<keyword evidence="5" id="KW-0274">FAD</keyword>
<accession>A0A2T0XDK4</accession>
<keyword evidence="7" id="KW-0560">Oxidoreductase</keyword>
<dbReference type="Gene3D" id="3.40.50.80">
    <property type="entry name" value="Nucleotide-binding domain of ferredoxin-NADP reductase (FNR) module"/>
    <property type="match status" value="1"/>
</dbReference>
<dbReference type="GO" id="GO:0019344">
    <property type="term" value="P:cysteine biosynthetic process"/>
    <property type="evidence" value="ECO:0007669"/>
    <property type="project" value="UniProtKB-KW"/>
</dbReference>
<evidence type="ECO:0000259" key="9">
    <source>
        <dbReference type="PROSITE" id="PS50902"/>
    </source>
</evidence>
<evidence type="ECO:0000256" key="5">
    <source>
        <dbReference type="ARBA" id="ARBA00022827"/>
    </source>
</evidence>
<dbReference type="OrthoDB" id="9789468at2"/>
<evidence type="ECO:0000256" key="3">
    <source>
        <dbReference type="ARBA" id="ARBA00022630"/>
    </source>
</evidence>
<dbReference type="Pfam" id="PF00667">
    <property type="entry name" value="FAD_binding_1"/>
    <property type="match status" value="1"/>
</dbReference>
<keyword evidence="3" id="KW-0285">Flavoprotein</keyword>
<keyword evidence="4" id="KW-0288">FMN</keyword>
<dbReference type="PANTHER" id="PTHR19384:SF128">
    <property type="entry name" value="NADPH OXIDOREDUCTASE A"/>
    <property type="match status" value="1"/>
</dbReference>
<comment type="cofactor">
    <cofactor evidence="2">
        <name>FAD</name>
        <dbReference type="ChEBI" id="CHEBI:57692"/>
    </cofactor>
</comment>
<dbReference type="GO" id="GO:0050660">
    <property type="term" value="F:flavin adenine dinucleotide binding"/>
    <property type="evidence" value="ECO:0007669"/>
    <property type="project" value="TreeGrafter"/>
</dbReference>
<feature type="domain" description="FAD-binding FR-type" evidence="10">
    <location>
        <begin position="188"/>
        <end position="401"/>
    </location>
</feature>
<dbReference type="Gene3D" id="1.20.990.10">
    <property type="entry name" value="NADPH-cytochrome p450 Reductase, Chain A, domain 3"/>
    <property type="match status" value="1"/>
</dbReference>
<proteinExistence type="predicted"/>
<dbReference type="InterPro" id="IPR001094">
    <property type="entry name" value="Flavdoxin-like"/>
</dbReference>
<evidence type="ECO:0000256" key="8">
    <source>
        <dbReference type="ARBA" id="ARBA00023192"/>
    </source>
</evidence>
<dbReference type="InterPro" id="IPR003097">
    <property type="entry name" value="CysJ-like_FAD-binding"/>
</dbReference>
<feature type="domain" description="Flavodoxin-like" evidence="9">
    <location>
        <begin position="22"/>
        <end position="159"/>
    </location>
</feature>
<evidence type="ECO:0000313" key="12">
    <source>
        <dbReference type="Proteomes" id="UP000252733"/>
    </source>
</evidence>
<dbReference type="EMBL" id="QPIZ01000008">
    <property type="protein sequence ID" value="RCW36707.1"/>
    <property type="molecule type" value="Genomic_DNA"/>
</dbReference>
<dbReference type="GO" id="GO:0016491">
    <property type="term" value="F:oxidoreductase activity"/>
    <property type="evidence" value="ECO:0007669"/>
    <property type="project" value="UniProtKB-KW"/>
</dbReference>
<dbReference type="SUPFAM" id="SSF52218">
    <property type="entry name" value="Flavoproteins"/>
    <property type="match status" value="1"/>
</dbReference>
<dbReference type="InterPro" id="IPR001433">
    <property type="entry name" value="OxRdtase_FAD/NAD-bd"/>
</dbReference>
<keyword evidence="6" id="KW-0521">NADP</keyword>
<sequence length="544" mass="61805">MMIKTKITSLFQKGQKNAPADVTILYGSKSGNARFVAEETARYLSSQNITTDVQNMKRFTPEKMGSINYLFIVVSTHGEGDPPPSAVSFYEQLMASDLSLRHLSYSICALGDSEYEFFCQAGKNIERKLNALGAQPLVERADCDTEFRDTALHWIQTSYLHYLKRNNPKEVPIEPNQLSTVSPTGEKVQLYTGIIESRHRLNPDSKDEIYHIVVAASSENIKYHPGDCISVVPMNPGIMVDDLLHLSQFQWNQSVKYHEKNESLGDLLQSRLEITSLSQRSIREYNEVTCNQQLASLLKQKKRLKDYIRNNNLLNLLIDFPGKLSPDELVTVAGKIKPRYYSIASSQMVTPGQIHLTVKQISYQSQSKTYYGACSSHLSQFLKTGSEIQFRVIPNENFRLPHKTDRPIIMIASGTGIAPFIGFLQERNLSASTQNWLIFGEKNRKQNFLYGEYLTKLKKKGILAHLDLAFSRDQNQKVYVQDKIKEKTDDIKTWLNQGAAIYVCGSVKMGEGVRAAFNLLGEKPEDASFTNNLEEQERYFEDLY</sequence>
<comment type="caution">
    <text evidence="11">The sequence shown here is derived from an EMBL/GenBank/DDBJ whole genome shotgun (WGS) entry which is preliminary data.</text>
</comment>
<dbReference type="PRINTS" id="PR00371">
    <property type="entry name" value="FPNCR"/>
</dbReference>
<dbReference type="InterPro" id="IPR029039">
    <property type="entry name" value="Flavoprotein-like_sf"/>
</dbReference>
<dbReference type="Gene3D" id="3.40.50.360">
    <property type="match status" value="1"/>
</dbReference>
<evidence type="ECO:0000256" key="1">
    <source>
        <dbReference type="ARBA" id="ARBA00001917"/>
    </source>
</evidence>
<organism evidence="11 12">
    <name type="scientific">Marinilabilia salmonicolor</name>
    <dbReference type="NCBI Taxonomy" id="989"/>
    <lineage>
        <taxon>Bacteria</taxon>
        <taxon>Pseudomonadati</taxon>
        <taxon>Bacteroidota</taxon>
        <taxon>Bacteroidia</taxon>
        <taxon>Marinilabiliales</taxon>
        <taxon>Marinilabiliaceae</taxon>
        <taxon>Marinilabilia</taxon>
    </lineage>
</organism>
<dbReference type="InterPro" id="IPR017927">
    <property type="entry name" value="FAD-bd_FR_type"/>
</dbReference>
<dbReference type="PANTHER" id="PTHR19384">
    <property type="entry name" value="NITRIC OXIDE SYNTHASE-RELATED"/>
    <property type="match status" value="1"/>
</dbReference>
<dbReference type="GO" id="GO:0010181">
    <property type="term" value="F:FMN binding"/>
    <property type="evidence" value="ECO:0007669"/>
    <property type="project" value="InterPro"/>
</dbReference>
<dbReference type="InterPro" id="IPR008254">
    <property type="entry name" value="Flavodoxin/NO_synth"/>
</dbReference>
<evidence type="ECO:0000256" key="6">
    <source>
        <dbReference type="ARBA" id="ARBA00022857"/>
    </source>
</evidence>
<dbReference type="PROSITE" id="PS50902">
    <property type="entry name" value="FLAVODOXIN_LIKE"/>
    <property type="match status" value="1"/>
</dbReference>
<evidence type="ECO:0000256" key="4">
    <source>
        <dbReference type="ARBA" id="ARBA00022643"/>
    </source>
</evidence>
<dbReference type="SUPFAM" id="SSF63380">
    <property type="entry name" value="Riboflavin synthase domain-like"/>
    <property type="match status" value="1"/>
</dbReference>
<gene>
    <name evidence="11" type="ORF">DFO77_108149</name>
</gene>
<dbReference type="PROSITE" id="PS51384">
    <property type="entry name" value="FAD_FR"/>
    <property type="match status" value="1"/>
</dbReference>
<keyword evidence="8" id="KW-0198">Cysteine biosynthesis</keyword>
<dbReference type="PRINTS" id="PR00369">
    <property type="entry name" value="FLAVODOXIN"/>
</dbReference>
<dbReference type="InterPro" id="IPR017938">
    <property type="entry name" value="Riboflavin_synthase-like_b-brl"/>
</dbReference>
<keyword evidence="12" id="KW-1185">Reference proteome</keyword>
<dbReference type="Proteomes" id="UP000252733">
    <property type="component" value="Unassembled WGS sequence"/>
</dbReference>
<dbReference type="SUPFAM" id="SSF52343">
    <property type="entry name" value="Ferredoxin reductase-like, C-terminal NADP-linked domain"/>
    <property type="match status" value="1"/>
</dbReference>
<evidence type="ECO:0000256" key="2">
    <source>
        <dbReference type="ARBA" id="ARBA00001974"/>
    </source>
</evidence>